<comment type="caution">
    <text evidence="8">The sequence shown here is derived from an EMBL/GenBank/DDBJ whole genome shotgun (WGS) entry which is preliminary data.</text>
</comment>
<keyword evidence="5" id="KW-0998">Cell outer membrane</keyword>
<evidence type="ECO:0000256" key="5">
    <source>
        <dbReference type="ARBA" id="ARBA00023237"/>
    </source>
</evidence>
<dbReference type="SUPFAM" id="SSF48452">
    <property type="entry name" value="TPR-like"/>
    <property type="match status" value="1"/>
</dbReference>
<dbReference type="RefSeq" id="WP_282335014.1">
    <property type="nucleotide sequence ID" value="NZ_JASBRG010000007.1"/>
</dbReference>
<dbReference type="Proteomes" id="UP001226434">
    <property type="component" value="Unassembled WGS sequence"/>
</dbReference>
<comment type="subcellular location">
    <subcellularLocation>
        <location evidence="1">Cell outer membrane</location>
    </subcellularLocation>
</comment>
<proteinExistence type="inferred from homology"/>
<keyword evidence="3" id="KW-0732">Signal</keyword>
<feature type="domain" description="RagB/SusD" evidence="6">
    <location>
        <begin position="385"/>
        <end position="613"/>
    </location>
</feature>
<comment type="similarity">
    <text evidence="2">Belongs to the SusD family.</text>
</comment>
<organism evidence="8 9">
    <name type="scientific">Pinibacter soli</name>
    <dbReference type="NCBI Taxonomy" id="3044211"/>
    <lineage>
        <taxon>Bacteria</taxon>
        <taxon>Pseudomonadati</taxon>
        <taxon>Bacteroidota</taxon>
        <taxon>Chitinophagia</taxon>
        <taxon>Chitinophagales</taxon>
        <taxon>Chitinophagaceae</taxon>
        <taxon>Pinibacter</taxon>
    </lineage>
</organism>
<keyword evidence="9" id="KW-1185">Reference proteome</keyword>
<dbReference type="InterPro" id="IPR033985">
    <property type="entry name" value="SusD-like_N"/>
</dbReference>
<evidence type="ECO:0000259" key="7">
    <source>
        <dbReference type="Pfam" id="PF14322"/>
    </source>
</evidence>
<feature type="domain" description="SusD-like N-terminal" evidence="7">
    <location>
        <begin position="25"/>
        <end position="232"/>
    </location>
</feature>
<sequence length="614" mass="68376">MNKHIKYSLWTAAFASMITLGSCKKFLDYNSPSALNIEQTFANPDNTNNELLSVYNKAAGRSAFGANLSFIIPAGGDDFSSQGASSFDPANNYAIPNFGVSSMAGSLYDTYTALYAGIERANIAIKYIPKSSGFSSNKTIMQRYLGEALTLRALFYYELIINWGDVPATFVPSADLTNQFIPNSDRDSTYDKILADLKQAEDYVGWRSELSDYGSYRITKAAVKGIRARIALACGGYALHDDKMVRKADYQKYYQIAMDECRDIIKSGEHGLNPVYENIFKTLHTPTRYDDAREIIFEIAMWGGMNDSDLARSFGTWFNTSPTWGKSGGGPTALPTYFYAFQNGTDARRDVTVSTYTVNGLDQKVCNGLVGLNCGKFRKSWTTFTASSTLLTFGVNWPVIRYADILMMYAEAANELQTFTELSPADALAMVQKRAYGSNPLPVVPKDKDGFFNALVQERMLEFGGEGLRKYDLIRWNLLGTKIAETKAKLPYLCLGAPMDNNPYPYASDHVWQLAAPFTNKDCTTEESSIQYYGGNNNVAFYTYSTASPAGYARVYWRRQVGSWANGVLTAPYINDPNQGYACKFEANRAELLPYPQKVMIENRGAIKQNKGYN</sequence>
<accession>A0ABT6RGD3</accession>
<reference evidence="8 9" key="1">
    <citation type="submission" date="2023-05" db="EMBL/GenBank/DDBJ databases">
        <title>Genome sequence of Pinibacter sp. MAH-24.</title>
        <authorList>
            <person name="Huq M.A."/>
        </authorList>
    </citation>
    <scope>NUCLEOTIDE SEQUENCE [LARGE SCALE GENOMIC DNA]</scope>
    <source>
        <strain evidence="8 9">MAH-24</strain>
    </source>
</reference>
<dbReference type="PROSITE" id="PS51257">
    <property type="entry name" value="PROKAR_LIPOPROTEIN"/>
    <property type="match status" value="1"/>
</dbReference>
<name>A0ABT6RGD3_9BACT</name>
<dbReference type="Pfam" id="PF07980">
    <property type="entry name" value="SusD_RagB"/>
    <property type="match status" value="1"/>
</dbReference>
<dbReference type="EMBL" id="JASBRG010000007">
    <property type="protein sequence ID" value="MDI3320912.1"/>
    <property type="molecule type" value="Genomic_DNA"/>
</dbReference>
<keyword evidence="4" id="KW-0472">Membrane</keyword>
<evidence type="ECO:0000256" key="1">
    <source>
        <dbReference type="ARBA" id="ARBA00004442"/>
    </source>
</evidence>
<gene>
    <name evidence="8" type="ORF">QJ048_14065</name>
</gene>
<evidence type="ECO:0000313" key="9">
    <source>
        <dbReference type="Proteomes" id="UP001226434"/>
    </source>
</evidence>
<dbReference type="InterPro" id="IPR012944">
    <property type="entry name" value="SusD_RagB_dom"/>
</dbReference>
<dbReference type="Pfam" id="PF14322">
    <property type="entry name" value="SusD-like_3"/>
    <property type="match status" value="1"/>
</dbReference>
<dbReference type="Gene3D" id="1.25.40.390">
    <property type="match status" value="1"/>
</dbReference>
<evidence type="ECO:0000256" key="2">
    <source>
        <dbReference type="ARBA" id="ARBA00006275"/>
    </source>
</evidence>
<evidence type="ECO:0000313" key="8">
    <source>
        <dbReference type="EMBL" id="MDI3320912.1"/>
    </source>
</evidence>
<evidence type="ECO:0000256" key="3">
    <source>
        <dbReference type="ARBA" id="ARBA00022729"/>
    </source>
</evidence>
<dbReference type="InterPro" id="IPR011990">
    <property type="entry name" value="TPR-like_helical_dom_sf"/>
</dbReference>
<evidence type="ECO:0000256" key="4">
    <source>
        <dbReference type="ARBA" id="ARBA00023136"/>
    </source>
</evidence>
<evidence type="ECO:0000259" key="6">
    <source>
        <dbReference type="Pfam" id="PF07980"/>
    </source>
</evidence>
<protein>
    <submittedName>
        <fullName evidence="8">RagB/SusD family nutrient uptake outer membrane protein</fullName>
    </submittedName>
</protein>